<keyword evidence="2" id="KW-1185">Reference proteome</keyword>
<organism evidence="1 2">
    <name type="scientific">Dermatophagoides farinae</name>
    <name type="common">American house dust mite</name>
    <dbReference type="NCBI Taxonomy" id="6954"/>
    <lineage>
        <taxon>Eukaryota</taxon>
        <taxon>Metazoa</taxon>
        <taxon>Ecdysozoa</taxon>
        <taxon>Arthropoda</taxon>
        <taxon>Chelicerata</taxon>
        <taxon>Arachnida</taxon>
        <taxon>Acari</taxon>
        <taxon>Acariformes</taxon>
        <taxon>Sarcoptiformes</taxon>
        <taxon>Astigmata</taxon>
        <taxon>Psoroptidia</taxon>
        <taxon>Analgoidea</taxon>
        <taxon>Pyroglyphidae</taxon>
        <taxon>Dermatophagoidinae</taxon>
        <taxon>Dermatophagoides</taxon>
    </lineage>
</organism>
<reference evidence="1" key="1">
    <citation type="submission" date="2013-05" db="EMBL/GenBank/DDBJ databases">
        <authorList>
            <person name="Yim A.K.Y."/>
            <person name="Chan T.F."/>
            <person name="Ji K.M."/>
            <person name="Liu X.Y."/>
            <person name="Zhou J.W."/>
            <person name="Li R.Q."/>
            <person name="Yang K.Y."/>
            <person name="Li J."/>
            <person name="Li M."/>
            <person name="Law P.T.W."/>
            <person name="Wu Y.L."/>
            <person name="Cai Z.L."/>
            <person name="Qin H."/>
            <person name="Bao Y."/>
            <person name="Leung R.K.K."/>
            <person name="Ng P.K.S."/>
            <person name="Zou J."/>
            <person name="Zhong X.J."/>
            <person name="Ran P.X."/>
            <person name="Zhong N.S."/>
            <person name="Liu Z.G."/>
            <person name="Tsui S.K.W."/>
        </authorList>
    </citation>
    <scope>NUCLEOTIDE SEQUENCE</scope>
    <source>
        <strain evidence="1">Derf</strain>
        <tissue evidence="1">Whole organism</tissue>
    </source>
</reference>
<gene>
    <name evidence="1" type="ORF">DERF_001098</name>
</gene>
<reference evidence="1" key="2">
    <citation type="journal article" date="2022" name="Res Sq">
        <title>Comparative Genomics Reveals Insights into the Divergent Evolution of Astigmatic Mites and Household Pest Adaptations.</title>
        <authorList>
            <person name="Xiong Q."/>
            <person name="Wan A.T.-Y."/>
            <person name="Liu X.-Y."/>
            <person name="Fung C.S.-H."/>
            <person name="Xiao X."/>
            <person name="Malainual N."/>
            <person name="Hou J."/>
            <person name="Wang L."/>
            <person name="Wang M."/>
            <person name="Yang K."/>
            <person name="Cui Y."/>
            <person name="Leung E."/>
            <person name="Nong W."/>
            <person name="Shin S.-K."/>
            <person name="Au S."/>
            <person name="Jeong K.Y."/>
            <person name="Chew F.T."/>
            <person name="Hui J."/>
            <person name="Leung T.F."/>
            <person name="Tungtrongchitr A."/>
            <person name="Zhong N."/>
            <person name="Liu Z."/>
            <person name="Tsui S."/>
        </authorList>
    </citation>
    <scope>NUCLEOTIDE SEQUENCE</scope>
    <source>
        <strain evidence="1">Derf</strain>
        <tissue evidence="1">Whole organism</tissue>
    </source>
</reference>
<evidence type="ECO:0000313" key="1">
    <source>
        <dbReference type="EMBL" id="KAH9527051.1"/>
    </source>
</evidence>
<dbReference type="AlphaFoldDB" id="A0A922L8C6"/>
<sequence>MIAPTPPPPIIFVEGRFQITSKILSSPSSSTTITTLLIVSFATEMNMNISKIKRSTETTYVTILVT</sequence>
<evidence type="ECO:0000313" key="2">
    <source>
        <dbReference type="Proteomes" id="UP000790347"/>
    </source>
</evidence>
<dbReference type="Proteomes" id="UP000790347">
    <property type="component" value="Unassembled WGS sequence"/>
</dbReference>
<name>A0A922L8C6_DERFA</name>
<proteinExistence type="predicted"/>
<protein>
    <submittedName>
        <fullName evidence="1">Uncharacterized protein</fullName>
    </submittedName>
</protein>
<comment type="caution">
    <text evidence="1">The sequence shown here is derived from an EMBL/GenBank/DDBJ whole genome shotgun (WGS) entry which is preliminary data.</text>
</comment>
<dbReference type="EMBL" id="ASGP02000001">
    <property type="protein sequence ID" value="KAH9527051.1"/>
    <property type="molecule type" value="Genomic_DNA"/>
</dbReference>
<accession>A0A922L8C6</accession>